<dbReference type="Proteomes" id="UP000286976">
    <property type="component" value="Unassembled WGS sequence"/>
</dbReference>
<dbReference type="InterPro" id="IPR036162">
    <property type="entry name" value="Resolvase-like_N_sf"/>
</dbReference>
<dbReference type="Pfam" id="PF00239">
    <property type="entry name" value="Resolvase"/>
    <property type="match status" value="1"/>
</dbReference>
<dbReference type="InterPro" id="IPR006120">
    <property type="entry name" value="Resolvase_HTH_dom"/>
</dbReference>
<proteinExistence type="inferred from homology"/>
<evidence type="ECO:0000256" key="3">
    <source>
        <dbReference type="ARBA" id="ARBA00023125"/>
    </source>
</evidence>
<dbReference type="EMBL" id="PIPQ01000008">
    <property type="protein sequence ID" value="RUO38879.1"/>
    <property type="molecule type" value="Genomic_DNA"/>
</dbReference>
<dbReference type="GO" id="GO:0000150">
    <property type="term" value="F:DNA strand exchange activity"/>
    <property type="evidence" value="ECO:0007669"/>
    <property type="project" value="InterPro"/>
</dbReference>
<dbReference type="SUPFAM" id="SSF46689">
    <property type="entry name" value="Homeodomain-like"/>
    <property type="match status" value="1"/>
</dbReference>
<dbReference type="PROSITE" id="PS51736">
    <property type="entry name" value="RECOMBINASES_3"/>
    <property type="match status" value="1"/>
</dbReference>
<keyword evidence="4" id="KW-0233">DNA recombination</keyword>
<feature type="active site" description="O-(5'-phospho-DNA)-serine intermediate" evidence="5 6">
    <location>
        <position position="10"/>
    </location>
</feature>
<dbReference type="Pfam" id="PF02796">
    <property type="entry name" value="HTH_7"/>
    <property type="match status" value="1"/>
</dbReference>
<keyword evidence="2" id="KW-0229">DNA integration</keyword>
<dbReference type="InterPro" id="IPR009057">
    <property type="entry name" value="Homeodomain-like_sf"/>
</dbReference>
<protein>
    <submittedName>
        <fullName evidence="8">Resolvase</fullName>
    </submittedName>
</protein>
<gene>
    <name evidence="8" type="ORF">CWE15_10255</name>
</gene>
<dbReference type="PANTHER" id="PTHR30461">
    <property type="entry name" value="DNA-INVERTASE FROM LAMBDOID PROPHAGE"/>
    <property type="match status" value="1"/>
</dbReference>
<name>A0A432WYP2_9GAMM</name>
<dbReference type="InterPro" id="IPR006119">
    <property type="entry name" value="Resolv_N"/>
</dbReference>
<evidence type="ECO:0000256" key="4">
    <source>
        <dbReference type="ARBA" id="ARBA00023172"/>
    </source>
</evidence>
<dbReference type="Gene3D" id="3.40.50.1390">
    <property type="entry name" value="Resolvase, N-terminal catalytic domain"/>
    <property type="match status" value="1"/>
</dbReference>
<evidence type="ECO:0000256" key="5">
    <source>
        <dbReference type="PIRSR" id="PIRSR606118-50"/>
    </source>
</evidence>
<dbReference type="PANTHER" id="PTHR30461:SF26">
    <property type="entry name" value="RESOLVASE HOMOLOG YNEB"/>
    <property type="match status" value="1"/>
</dbReference>
<evidence type="ECO:0000256" key="6">
    <source>
        <dbReference type="PROSITE-ProRule" id="PRU10137"/>
    </source>
</evidence>
<evidence type="ECO:0000256" key="2">
    <source>
        <dbReference type="ARBA" id="ARBA00022908"/>
    </source>
</evidence>
<keyword evidence="3" id="KW-0238">DNA-binding</keyword>
<evidence type="ECO:0000256" key="1">
    <source>
        <dbReference type="ARBA" id="ARBA00009913"/>
    </source>
</evidence>
<evidence type="ECO:0000259" key="7">
    <source>
        <dbReference type="PROSITE" id="PS51736"/>
    </source>
</evidence>
<dbReference type="SUPFAM" id="SSF53041">
    <property type="entry name" value="Resolvase-like"/>
    <property type="match status" value="1"/>
</dbReference>
<reference evidence="8 9" key="1">
    <citation type="journal article" date="2011" name="Front. Microbiol.">
        <title>Genomic signatures of strain selection and enhancement in Bacillus atrophaeus var. globigii, a historical biowarfare simulant.</title>
        <authorList>
            <person name="Gibbons H.S."/>
            <person name="Broomall S.M."/>
            <person name="McNew L.A."/>
            <person name="Daligault H."/>
            <person name="Chapman C."/>
            <person name="Bruce D."/>
            <person name="Karavis M."/>
            <person name="Krepps M."/>
            <person name="McGregor P.A."/>
            <person name="Hong C."/>
            <person name="Park K.H."/>
            <person name="Akmal A."/>
            <person name="Feldman A."/>
            <person name="Lin J.S."/>
            <person name="Chang W.E."/>
            <person name="Higgs B.W."/>
            <person name="Demirev P."/>
            <person name="Lindquist J."/>
            <person name="Liem A."/>
            <person name="Fochler E."/>
            <person name="Read T.D."/>
            <person name="Tapia R."/>
            <person name="Johnson S."/>
            <person name="Bishop-Lilly K.A."/>
            <person name="Detter C."/>
            <person name="Han C."/>
            <person name="Sozhamannan S."/>
            <person name="Rosenzweig C.N."/>
            <person name="Skowronski E.W."/>
        </authorList>
    </citation>
    <scope>NUCLEOTIDE SEQUENCE [LARGE SCALE GENOMIC DNA]</scope>
    <source>
        <strain evidence="8 9">AIT1</strain>
    </source>
</reference>
<organism evidence="8 9">
    <name type="scientific">Aliidiomarina taiwanensis</name>
    <dbReference type="NCBI Taxonomy" id="946228"/>
    <lineage>
        <taxon>Bacteria</taxon>
        <taxon>Pseudomonadati</taxon>
        <taxon>Pseudomonadota</taxon>
        <taxon>Gammaproteobacteria</taxon>
        <taxon>Alteromonadales</taxon>
        <taxon>Idiomarinaceae</taxon>
        <taxon>Aliidiomarina</taxon>
    </lineage>
</organism>
<dbReference type="InterPro" id="IPR050639">
    <property type="entry name" value="SSR_resolvase"/>
</dbReference>
<dbReference type="GO" id="GO:0015074">
    <property type="term" value="P:DNA integration"/>
    <property type="evidence" value="ECO:0007669"/>
    <property type="project" value="UniProtKB-KW"/>
</dbReference>
<evidence type="ECO:0000313" key="9">
    <source>
        <dbReference type="Proteomes" id="UP000286976"/>
    </source>
</evidence>
<comment type="similarity">
    <text evidence="1">Belongs to the site-specific recombinase resolvase family.</text>
</comment>
<dbReference type="SMART" id="SM00857">
    <property type="entry name" value="Resolvase"/>
    <property type="match status" value="1"/>
</dbReference>
<dbReference type="AlphaFoldDB" id="A0A432WYP2"/>
<comment type="caution">
    <text evidence="8">The sequence shown here is derived from an EMBL/GenBank/DDBJ whole genome shotgun (WGS) entry which is preliminary data.</text>
</comment>
<dbReference type="CDD" id="cd03768">
    <property type="entry name" value="SR_ResInv"/>
    <property type="match status" value="1"/>
</dbReference>
<dbReference type="OrthoDB" id="9786476at2"/>
<evidence type="ECO:0000313" key="8">
    <source>
        <dbReference type="EMBL" id="RUO38879.1"/>
    </source>
</evidence>
<dbReference type="PROSITE" id="PS00397">
    <property type="entry name" value="RECOMBINASES_1"/>
    <property type="match status" value="1"/>
</dbReference>
<dbReference type="GO" id="GO:0003677">
    <property type="term" value="F:DNA binding"/>
    <property type="evidence" value="ECO:0007669"/>
    <property type="project" value="UniProtKB-KW"/>
</dbReference>
<feature type="domain" description="Resolvase/invertase-type recombinase catalytic" evidence="7">
    <location>
        <begin position="2"/>
        <end position="136"/>
    </location>
</feature>
<dbReference type="InterPro" id="IPR006118">
    <property type="entry name" value="Recombinase_CS"/>
</dbReference>
<dbReference type="RefSeq" id="WP_126757991.1">
    <property type="nucleotide sequence ID" value="NZ_PIPQ01000008.1"/>
</dbReference>
<accession>A0A432WYP2</accession>
<sequence length="184" mass="21082">MQNIGYIRVSTVDQKTDRQLDGIQLDRVFTDKCSGSTTERPQLEQLKAHVREGDIVHVHSIDRMARNLEDLLDLIRFFDDKGVQVQFKKENMTFGGAESNPMQKLILSVMGSVAEFERAIILERQREGIEKAKQRGVYKGRKKSVDRDKVLELHQQGIKKMQIAKKLGIGRATVYRILEEQAEG</sequence>
<keyword evidence="9" id="KW-1185">Reference proteome</keyword>
<dbReference type="Gene3D" id="1.10.10.60">
    <property type="entry name" value="Homeodomain-like"/>
    <property type="match status" value="1"/>
</dbReference>